<comment type="pathway">
    <text evidence="12 15">Porphyrin-containing compound metabolism; siroheme biosynthesis; precorrin-2 from uroporphyrinogen III: step 1/1.</text>
</comment>
<keyword evidence="7 15" id="KW-0560">Oxidoreductase</keyword>
<evidence type="ECO:0000256" key="15">
    <source>
        <dbReference type="HAMAP-Rule" id="MF_01646"/>
    </source>
</evidence>
<feature type="active site" description="Proton donor" evidence="15 16">
    <location>
        <position position="269"/>
    </location>
</feature>
<feature type="domain" description="Tetrapyrrole methylase" evidence="18">
    <location>
        <begin position="217"/>
        <end position="426"/>
    </location>
</feature>
<keyword evidence="15" id="KW-0597">Phosphoprotein</keyword>
<reference evidence="24" key="3">
    <citation type="submission" date="2019-06" db="EMBL/GenBank/DDBJ databases">
        <title>Co-occurence of chitin degradation, pigmentation and bioactivity in marine Pseudoalteromonas.</title>
        <authorList>
            <person name="Sonnenschein E.C."/>
            <person name="Bech P.K."/>
        </authorList>
    </citation>
    <scope>NUCLEOTIDE SEQUENCE [LARGE SCALE GENOMIC DNA]</scope>
    <source>
        <strain evidence="24">S2897</strain>
    </source>
</reference>
<feature type="binding site" evidence="15">
    <location>
        <position position="224"/>
    </location>
    <ligand>
        <name>S-adenosyl-L-methionine</name>
        <dbReference type="ChEBI" id="CHEBI:59789"/>
    </ligand>
</feature>
<dbReference type="UniPathway" id="UPA00262">
    <property type="reaction ID" value="UER00211"/>
</dbReference>
<dbReference type="SUPFAM" id="SSF75615">
    <property type="entry name" value="Siroheme synthase middle domains-like"/>
    <property type="match status" value="1"/>
</dbReference>
<feature type="modified residue" description="Phosphoserine" evidence="15">
    <location>
        <position position="128"/>
    </location>
</feature>
<dbReference type="NCBIfam" id="NF007922">
    <property type="entry name" value="PRK10637.1"/>
    <property type="match status" value="1"/>
</dbReference>
<dbReference type="Gene3D" id="3.30.160.110">
    <property type="entry name" value="Siroheme synthase, domain 2"/>
    <property type="match status" value="1"/>
</dbReference>
<feature type="binding site" evidence="15">
    <location>
        <position position="411"/>
    </location>
    <ligand>
        <name>S-adenosyl-L-methionine</name>
        <dbReference type="ChEBI" id="CHEBI:59789"/>
    </ligand>
</feature>
<dbReference type="InterPro" id="IPR050161">
    <property type="entry name" value="Siro_Cobalamin_biosynth"/>
</dbReference>
<comment type="pathway">
    <text evidence="15">Cofactor biosynthesis; adenosylcobalamin biosynthesis; sirohydrochlorin from precorrin-2: step 1/1.</text>
</comment>
<feature type="binding site" evidence="15">
    <location>
        <begin position="300"/>
        <end position="302"/>
    </location>
    <ligand>
        <name>S-adenosyl-L-methionine</name>
        <dbReference type="ChEBI" id="CHEBI:59789"/>
    </ligand>
</feature>
<dbReference type="Pfam" id="PF14824">
    <property type="entry name" value="Sirohm_synth_M"/>
    <property type="match status" value="1"/>
</dbReference>
<dbReference type="InterPro" id="IPR037115">
    <property type="entry name" value="Sirohaem_synt_dimer_dom_sf"/>
</dbReference>
<dbReference type="Pfam" id="PF13241">
    <property type="entry name" value="NAD_binding_7"/>
    <property type="match status" value="1"/>
</dbReference>
<dbReference type="Gene3D" id="3.30.950.10">
    <property type="entry name" value="Methyltransferase, Cobalt-precorrin-4 Transmethylase, Domain 2"/>
    <property type="match status" value="1"/>
</dbReference>
<evidence type="ECO:0000256" key="17">
    <source>
        <dbReference type="RuleBase" id="RU003960"/>
    </source>
</evidence>
<dbReference type="EC" id="4.99.1.4" evidence="15"/>
<dbReference type="SUPFAM" id="SSF53790">
    <property type="entry name" value="Tetrapyrrole methylase"/>
    <property type="match status" value="1"/>
</dbReference>
<evidence type="ECO:0000256" key="6">
    <source>
        <dbReference type="ARBA" id="ARBA00022691"/>
    </source>
</evidence>
<evidence type="ECO:0000256" key="13">
    <source>
        <dbReference type="ARBA" id="ARBA00047561"/>
    </source>
</evidence>
<dbReference type="NCBIfam" id="TIGR01469">
    <property type="entry name" value="cobA_cysG_Cterm"/>
    <property type="match status" value="1"/>
</dbReference>
<dbReference type="Proteomes" id="UP000033664">
    <property type="component" value="Unassembled WGS sequence"/>
</dbReference>
<dbReference type="Pfam" id="PF00590">
    <property type="entry name" value="TP_methylase"/>
    <property type="match status" value="1"/>
</dbReference>
<comment type="catalytic activity">
    <reaction evidence="15">
        <text>siroheme + 2 H(+) = sirohydrochlorin + Fe(2+)</text>
        <dbReference type="Rhea" id="RHEA:24360"/>
        <dbReference type="ChEBI" id="CHEBI:15378"/>
        <dbReference type="ChEBI" id="CHEBI:29033"/>
        <dbReference type="ChEBI" id="CHEBI:58351"/>
        <dbReference type="ChEBI" id="CHEBI:60052"/>
        <dbReference type="EC" id="4.99.1.4"/>
    </reaction>
</comment>
<dbReference type="PIRSF" id="PIRSF036426">
    <property type="entry name" value="Sirohaem_synth"/>
    <property type="match status" value="1"/>
</dbReference>
<evidence type="ECO:0000313" key="24">
    <source>
        <dbReference type="Proteomes" id="UP000305874"/>
    </source>
</evidence>
<evidence type="ECO:0000256" key="8">
    <source>
        <dbReference type="ARBA" id="ARBA00023027"/>
    </source>
</evidence>
<accession>A0A0F4PL18</accession>
<evidence type="ECO:0000256" key="7">
    <source>
        <dbReference type="ARBA" id="ARBA00023002"/>
    </source>
</evidence>
<dbReference type="InterPro" id="IPR019478">
    <property type="entry name" value="Sirohaem_synthase_dimer_dom"/>
</dbReference>
<evidence type="ECO:0000256" key="9">
    <source>
        <dbReference type="ARBA" id="ARBA00023239"/>
    </source>
</evidence>
<evidence type="ECO:0000256" key="14">
    <source>
        <dbReference type="ARBA" id="ARBA00060548"/>
    </source>
</evidence>
<dbReference type="InterPro" id="IPR035996">
    <property type="entry name" value="4pyrrol_Methylase_sf"/>
</dbReference>
<feature type="region of interest" description="Uroporphyrinogen-III C-methyltransferase" evidence="15">
    <location>
        <begin position="215"/>
        <end position="473"/>
    </location>
</feature>
<comment type="pathway">
    <text evidence="15">Porphyrin-containing compound metabolism; siroheme biosynthesis; siroheme from sirohydrochlorin: step 1/1.</text>
</comment>
<evidence type="ECO:0000313" key="22">
    <source>
        <dbReference type="EMBL" id="TMP85830.1"/>
    </source>
</evidence>
<dbReference type="GO" id="GO:0009236">
    <property type="term" value="P:cobalamin biosynthetic process"/>
    <property type="evidence" value="ECO:0007669"/>
    <property type="project" value="UniProtKB-UniRule"/>
</dbReference>
<dbReference type="GO" id="GO:0019354">
    <property type="term" value="P:siroheme biosynthetic process"/>
    <property type="evidence" value="ECO:0007669"/>
    <property type="project" value="UniProtKB-UniRule"/>
</dbReference>
<evidence type="ECO:0000259" key="20">
    <source>
        <dbReference type="Pfam" id="PF14824"/>
    </source>
</evidence>
<proteinExistence type="inferred from homology"/>
<comment type="caution">
    <text evidence="21">The sequence shown here is derived from an EMBL/GenBank/DDBJ whole genome shotgun (WGS) entry which is preliminary data.</text>
</comment>
<evidence type="ECO:0000256" key="3">
    <source>
        <dbReference type="ARBA" id="ARBA00022573"/>
    </source>
</evidence>
<keyword evidence="11 15" id="KW-0511">Multifunctional enzyme</keyword>
<keyword evidence="5 15" id="KW-0808">Transferase</keyword>
<comment type="similarity">
    <text evidence="15">In the N-terminal section; belongs to the precorrin-2 dehydrogenase / sirohydrochlorin ferrochelatase family.</text>
</comment>
<comment type="catalytic activity">
    <reaction evidence="15">
        <text>uroporphyrinogen III + 2 S-adenosyl-L-methionine = precorrin-2 + 2 S-adenosyl-L-homocysteine + H(+)</text>
        <dbReference type="Rhea" id="RHEA:32459"/>
        <dbReference type="ChEBI" id="CHEBI:15378"/>
        <dbReference type="ChEBI" id="CHEBI:57308"/>
        <dbReference type="ChEBI" id="CHEBI:57856"/>
        <dbReference type="ChEBI" id="CHEBI:58827"/>
        <dbReference type="ChEBI" id="CHEBI:59789"/>
        <dbReference type="EC" id="2.1.1.107"/>
    </reaction>
</comment>
<comment type="pathway">
    <text evidence="14 15">Cofactor biosynthesis; adenosylcobalamin biosynthesis; precorrin-2 from uroporphyrinogen III: step 1/1.</text>
</comment>
<keyword evidence="4 15" id="KW-0489">Methyltransferase</keyword>
<dbReference type="NCBIfam" id="TIGR01470">
    <property type="entry name" value="cysG_Nterm"/>
    <property type="match status" value="1"/>
</dbReference>
<evidence type="ECO:0000256" key="1">
    <source>
        <dbReference type="ARBA" id="ARBA00005010"/>
    </source>
</evidence>
<dbReference type="EMBL" id="JXXZ01000022">
    <property type="protein sequence ID" value="KJY95345.1"/>
    <property type="molecule type" value="Genomic_DNA"/>
</dbReference>
<keyword evidence="9 15" id="KW-0456">Lyase</keyword>
<dbReference type="PATRIC" id="fig|151081.8.peg.2526"/>
<keyword evidence="3 15" id="KW-0169">Cobalamin biosynthesis</keyword>
<evidence type="ECO:0000256" key="10">
    <source>
        <dbReference type="ARBA" id="ARBA00023244"/>
    </source>
</evidence>
<dbReference type="EMBL" id="PNCG01000018">
    <property type="protein sequence ID" value="TMP85830.1"/>
    <property type="molecule type" value="Genomic_DNA"/>
</dbReference>
<comment type="catalytic activity">
    <reaction evidence="13 15">
        <text>precorrin-2 + NAD(+) = sirohydrochlorin + NADH + 2 H(+)</text>
        <dbReference type="Rhea" id="RHEA:15613"/>
        <dbReference type="ChEBI" id="CHEBI:15378"/>
        <dbReference type="ChEBI" id="CHEBI:57540"/>
        <dbReference type="ChEBI" id="CHEBI:57945"/>
        <dbReference type="ChEBI" id="CHEBI:58351"/>
        <dbReference type="ChEBI" id="CHEBI:58827"/>
        <dbReference type="EC" id="1.3.1.76"/>
    </reaction>
</comment>
<dbReference type="HAMAP" id="MF_01646">
    <property type="entry name" value="Siroheme_synth"/>
    <property type="match status" value="1"/>
</dbReference>
<dbReference type="GO" id="GO:0043115">
    <property type="term" value="F:precorrin-2 dehydrogenase activity"/>
    <property type="evidence" value="ECO:0007669"/>
    <property type="project" value="UniProtKB-UniRule"/>
</dbReference>
<dbReference type="eggNOG" id="COG0007">
    <property type="taxonomic scope" value="Bacteria"/>
</dbReference>
<dbReference type="GO" id="GO:0051287">
    <property type="term" value="F:NAD binding"/>
    <property type="evidence" value="ECO:0007669"/>
    <property type="project" value="InterPro"/>
</dbReference>
<dbReference type="Pfam" id="PF10414">
    <property type="entry name" value="CysG_dimeriser"/>
    <property type="match status" value="1"/>
</dbReference>
<dbReference type="FunFam" id="3.40.1010.10:FF:000001">
    <property type="entry name" value="Siroheme synthase"/>
    <property type="match status" value="1"/>
</dbReference>
<reference evidence="21 23" key="1">
    <citation type="journal article" date="2015" name="BMC Genomics">
        <title>Genome mining reveals unlocked bioactive potential of marine Gram-negative bacteria.</title>
        <authorList>
            <person name="Machado H."/>
            <person name="Sonnenschein E.C."/>
            <person name="Melchiorsen J."/>
            <person name="Gram L."/>
        </authorList>
    </citation>
    <scope>NUCLEOTIDE SEQUENCE [LARGE SCALE GENOMIC DNA]</scope>
    <source>
        <strain evidence="21 23">S3137</strain>
    </source>
</reference>
<dbReference type="FunFam" id="3.30.160.110:FF:000001">
    <property type="entry name" value="Siroheme synthase"/>
    <property type="match status" value="1"/>
</dbReference>
<comment type="pathway">
    <text evidence="1 15">Porphyrin-containing compound metabolism; siroheme biosynthesis; sirohydrochlorin from precorrin-2: step 1/1.</text>
</comment>
<dbReference type="Gene3D" id="1.10.8.210">
    <property type="entry name" value="Sirohaem synthase, dimerisation domain"/>
    <property type="match status" value="1"/>
</dbReference>
<dbReference type="InterPro" id="IPR006367">
    <property type="entry name" value="Sirohaem_synthase_N"/>
</dbReference>
<organism evidence="21 23">
    <name type="scientific">Pseudoalteromonas ruthenica</name>
    <dbReference type="NCBI Taxonomy" id="151081"/>
    <lineage>
        <taxon>Bacteria</taxon>
        <taxon>Pseudomonadati</taxon>
        <taxon>Pseudomonadota</taxon>
        <taxon>Gammaproteobacteria</taxon>
        <taxon>Alteromonadales</taxon>
        <taxon>Pseudoalteromonadaceae</taxon>
        <taxon>Pseudoalteromonas</taxon>
    </lineage>
</organism>
<evidence type="ECO:0000259" key="18">
    <source>
        <dbReference type="Pfam" id="PF00590"/>
    </source>
</evidence>
<evidence type="ECO:0000256" key="5">
    <source>
        <dbReference type="ARBA" id="ARBA00022679"/>
    </source>
</evidence>
<dbReference type="InterPro" id="IPR012409">
    <property type="entry name" value="Sirohaem_synth"/>
</dbReference>
<dbReference type="InterPro" id="IPR014777">
    <property type="entry name" value="4pyrrole_Mease_sub1"/>
</dbReference>
<evidence type="ECO:0000259" key="19">
    <source>
        <dbReference type="Pfam" id="PF10414"/>
    </source>
</evidence>
<dbReference type="CDD" id="cd11642">
    <property type="entry name" value="SUMT"/>
    <property type="match status" value="1"/>
</dbReference>
<keyword evidence="23" id="KW-1185">Reference proteome</keyword>
<reference evidence="22 24" key="2">
    <citation type="submission" date="2017-12" db="EMBL/GenBank/DDBJ databases">
        <authorList>
            <person name="Paulsen S."/>
            <person name="Gram L.K."/>
        </authorList>
    </citation>
    <scope>NUCLEOTIDE SEQUENCE [LARGE SCALE GENOMIC DNA]</scope>
    <source>
        <strain evidence="22 24">S2897</strain>
    </source>
</reference>
<reference evidence="22" key="4">
    <citation type="submission" date="2019-09" db="EMBL/GenBank/DDBJ databases">
        <title>Co-occurence of chitin degradation, pigmentation and bioactivity in marine Pseudoalteromonas.</title>
        <authorList>
            <person name="Sonnenschein E.C."/>
            <person name="Bech P.K."/>
        </authorList>
    </citation>
    <scope>NUCLEOTIDE SEQUENCE</scope>
    <source>
        <strain evidence="22">S2897</strain>
    </source>
</reference>
<dbReference type="Proteomes" id="UP000305874">
    <property type="component" value="Unassembled WGS sequence"/>
</dbReference>
<dbReference type="InterPro" id="IPR003043">
    <property type="entry name" value="Uropor_MeTrfase_CS"/>
</dbReference>
<dbReference type="GO" id="GO:0051266">
    <property type="term" value="F:sirohydrochlorin ferrochelatase activity"/>
    <property type="evidence" value="ECO:0007669"/>
    <property type="project" value="UniProtKB-EC"/>
</dbReference>
<dbReference type="InterPro" id="IPR036291">
    <property type="entry name" value="NAD(P)-bd_dom_sf"/>
</dbReference>
<feature type="binding site" evidence="15">
    <location>
        <position position="305"/>
    </location>
    <ligand>
        <name>S-adenosyl-L-methionine</name>
        <dbReference type="ChEBI" id="CHEBI:59789"/>
    </ligand>
</feature>
<feature type="active site" description="Proton acceptor" evidence="15 16">
    <location>
        <position position="247"/>
    </location>
</feature>
<keyword evidence="6 15" id="KW-0949">S-adenosyl-L-methionine</keyword>
<dbReference type="GO" id="GO:0004851">
    <property type="term" value="F:uroporphyrin-III C-methyltransferase activity"/>
    <property type="evidence" value="ECO:0007669"/>
    <property type="project" value="UniProtKB-UniRule"/>
</dbReference>
<dbReference type="InterPro" id="IPR000878">
    <property type="entry name" value="4pyrrol_Mease"/>
</dbReference>
<comment type="similarity">
    <text evidence="15">In the C-terminal section; belongs to the precorrin methyltransferase family.</text>
</comment>
<dbReference type="EC" id="1.3.1.76" evidence="15"/>
<evidence type="ECO:0000256" key="11">
    <source>
        <dbReference type="ARBA" id="ARBA00023268"/>
    </source>
</evidence>
<dbReference type="GeneID" id="58230411"/>
<sequence length="473" mass="51950">MQYLPIFTKLDDKPVLVIGGGEVALRKSQAFLKARAKVTVIAPEFCAELEALAKQQKLTLQRAYFQPEQVLGYMLIIAATDNDTVNTQVFEAAEQHNIFVNVVDDQPKCRFIFPSIVDRDPITIAISSAGTAPVLARRLREKLETLIPQHIGALAKLVGSFRKQVKQRFTSFDDRRQFWERVFDSNVVSTVQKGNIEQASDELTTMLDDNLPPQGEVYVVGAGPGDPELLTLKALQLMQQADVVVYDYLVSDEIMELVRRDAELICVGKRAGDHSVPQERTNELLVELAQQGKKVCRIKGGDPFIYGRGGEEVQVLASHGVSYQIVPGITAAAGCSAYAGIPLTHRDHAQAIQFVTGHCKKDGQELDWPSLAKPNQTLAIYMGVIKSPHIQSQLLAHGRSATTPVAIVENGTRKDQRVITGQLAQLSELIETHAIQSPALLIIGEVASLHQQLAWFGKTTQTSSFAQPLTDVA</sequence>
<dbReference type="NCBIfam" id="NF004790">
    <property type="entry name" value="PRK06136.1"/>
    <property type="match status" value="1"/>
</dbReference>
<protein>
    <recommendedName>
        <fullName evidence="15">Siroheme synthase</fullName>
    </recommendedName>
    <domain>
        <recommendedName>
            <fullName evidence="15">Uroporphyrinogen-III C-methyltransferase</fullName>
            <shortName evidence="15">Urogen III methylase</shortName>
            <ecNumber evidence="15">2.1.1.107</ecNumber>
        </recommendedName>
        <alternativeName>
            <fullName evidence="15">SUMT</fullName>
        </alternativeName>
        <alternativeName>
            <fullName evidence="15">Uroporphyrinogen III methylase</fullName>
            <shortName evidence="15">UROM</shortName>
        </alternativeName>
    </domain>
    <domain>
        <recommendedName>
            <fullName evidence="15">Precorrin-2 dehydrogenase</fullName>
            <ecNumber evidence="15">1.3.1.76</ecNumber>
        </recommendedName>
    </domain>
    <domain>
        <recommendedName>
            <fullName evidence="15">Sirohydrochlorin ferrochelatase</fullName>
            <ecNumber evidence="15">4.99.1.4</ecNumber>
        </recommendedName>
    </domain>
</protein>
<feature type="binding site" evidence="15">
    <location>
        <begin position="22"/>
        <end position="23"/>
    </location>
    <ligand>
        <name>NAD(+)</name>
        <dbReference type="ChEBI" id="CHEBI:57540"/>
    </ligand>
</feature>
<keyword evidence="8 15" id="KW-0520">NAD</keyword>
<dbReference type="GO" id="GO:0032259">
    <property type="term" value="P:methylation"/>
    <property type="evidence" value="ECO:0007669"/>
    <property type="project" value="UniProtKB-KW"/>
</dbReference>
<gene>
    <name evidence="15 21" type="primary">cysG</name>
    <name evidence="22" type="synonym">cobA</name>
    <name evidence="22" type="ORF">CWC05_16595</name>
    <name evidence="21" type="ORF">TW72_18100</name>
</gene>
<dbReference type="AlphaFoldDB" id="A0A0F4PL18"/>
<dbReference type="UniPathway" id="UPA00148">
    <property type="reaction ID" value="UER00211"/>
</dbReference>
<feature type="binding site" evidence="15">
    <location>
        <begin position="43"/>
        <end position="44"/>
    </location>
    <ligand>
        <name>NAD(+)</name>
        <dbReference type="ChEBI" id="CHEBI:57540"/>
    </ligand>
</feature>
<dbReference type="Gene3D" id="3.40.1010.10">
    <property type="entry name" value="Cobalt-precorrin-4 Transmethylase, Domain 1"/>
    <property type="match status" value="1"/>
</dbReference>
<dbReference type="RefSeq" id="WP_045979802.1">
    <property type="nucleotide sequence ID" value="NZ_CP023396.1"/>
</dbReference>
<comment type="function">
    <text evidence="15">Multifunctional enzyme that catalyzes the SAM-dependent methylations of uroporphyrinogen III at position C-2 and C-7 to form precorrin-2 via precorrin-1. Then it catalyzes the NAD-dependent ring dehydrogenation of precorrin-2 to yield sirohydrochlorin. Finally, it catalyzes the ferrochelation of sirohydrochlorin to yield siroheme.</text>
</comment>
<keyword evidence="10 15" id="KW-0627">Porphyrin biosynthesis</keyword>
<dbReference type="EC" id="2.1.1.107" evidence="15"/>
<dbReference type="OrthoDB" id="9815856at2"/>
<name>A0A0F4PL18_9GAMM</name>
<dbReference type="eggNOG" id="COG1648">
    <property type="taxonomic scope" value="Bacteria"/>
</dbReference>
<dbReference type="InterPro" id="IPR014776">
    <property type="entry name" value="4pyrrole_Mease_sub2"/>
</dbReference>
<feature type="binding site" evidence="15">
    <location>
        <position position="382"/>
    </location>
    <ligand>
        <name>S-adenosyl-L-methionine</name>
        <dbReference type="ChEBI" id="CHEBI:59789"/>
    </ligand>
</feature>
<feature type="domain" description="Sirohaem synthase dimerisation" evidence="19">
    <location>
        <begin position="150"/>
        <end position="207"/>
    </location>
</feature>
<dbReference type="InterPro" id="IPR028281">
    <property type="entry name" value="Sirohaem_synthase_central"/>
</dbReference>
<evidence type="ECO:0000313" key="23">
    <source>
        <dbReference type="Proteomes" id="UP000033664"/>
    </source>
</evidence>
<evidence type="ECO:0000256" key="4">
    <source>
        <dbReference type="ARBA" id="ARBA00022603"/>
    </source>
</evidence>
<evidence type="ECO:0000256" key="12">
    <source>
        <dbReference type="ARBA" id="ARBA00025705"/>
    </source>
</evidence>
<dbReference type="InterPro" id="IPR006366">
    <property type="entry name" value="CobA/CysG_C"/>
</dbReference>
<evidence type="ECO:0000313" key="21">
    <source>
        <dbReference type="EMBL" id="KJY95345.1"/>
    </source>
</evidence>
<feature type="binding site" evidence="15">
    <location>
        <begin position="330"/>
        <end position="331"/>
    </location>
    <ligand>
        <name>S-adenosyl-L-methionine</name>
        <dbReference type="ChEBI" id="CHEBI:59789"/>
    </ligand>
</feature>
<dbReference type="PROSITE" id="PS00839">
    <property type="entry name" value="SUMT_1"/>
    <property type="match status" value="1"/>
</dbReference>
<dbReference type="PROSITE" id="PS00840">
    <property type="entry name" value="SUMT_2"/>
    <property type="match status" value="1"/>
</dbReference>
<dbReference type="PANTHER" id="PTHR45790:SF1">
    <property type="entry name" value="SIROHEME SYNTHASE"/>
    <property type="match status" value="1"/>
</dbReference>
<feature type="domain" description="Siroheme synthase central" evidence="20">
    <location>
        <begin position="119"/>
        <end position="144"/>
    </location>
</feature>
<dbReference type="Gene3D" id="3.40.50.720">
    <property type="entry name" value="NAD(P)-binding Rossmann-like Domain"/>
    <property type="match status" value="1"/>
</dbReference>
<dbReference type="STRING" id="151081.TW72_18100"/>
<dbReference type="SUPFAM" id="SSF51735">
    <property type="entry name" value="NAD(P)-binding Rossmann-fold domains"/>
    <property type="match status" value="1"/>
</dbReference>
<comment type="similarity">
    <text evidence="2 17">Belongs to the precorrin methyltransferase family.</text>
</comment>
<feature type="region of interest" description="Precorrin-2 dehydrogenase / sirohydrochlorin ferrochelatase" evidence="15">
    <location>
        <begin position="1"/>
        <end position="203"/>
    </location>
</feature>
<evidence type="ECO:0000256" key="16">
    <source>
        <dbReference type="PIRSR" id="PIRSR036426-1"/>
    </source>
</evidence>
<dbReference type="FunFam" id="3.30.950.10:FF:000001">
    <property type="entry name" value="Siroheme synthase"/>
    <property type="match status" value="1"/>
</dbReference>
<dbReference type="PANTHER" id="PTHR45790">
    <property type="entry name" value="SIROHEME SYNTHASE-RELATED"/>
    <property type="match status" value="1"/>
</dbReference>
<evidence type="ECO:0000256" key="2">
    <source>
        <dbReference type="ARBA" id="ARBA00005879"/>
    </source>
</evidence>